<gene>
    <name evidence="2" type="ORF">EXU32_09115</name>
</gene>
<feature type="region of interest" description="Disordered" evidence="1">
    <location>
        <begin position="1"/>
        <end position="57"/>
    </location>
</feature>
<dbReference type="InterPro" id="IPR027417">
    <property type="entry name" value="P-loop_NTPase"/>
</dbReference>
<evidence type="ECO:0000256" key="1">
    <source>
        <dbReference type="SAM" id="MobiDB-lite"/>
    </source>
</evidence>
<dbReference type="KEGG" id="jli:EXU32_09115"/>
<name>A0A4P6MU48_9MICO</name>
<dbReference type="Gene3D" id="3.40.50.300">
    <property type="entry name" value="P-loop containing nucleotide triphosphate hydrolases"/>
    <property type="match status" value="1"/>
</dbReference>
<dbReference type="Proteomes" id="UP000290408">
    <property type="component" value="Chromosome"/>
</dbReference>
<reference evidence="2 3" key="1">
    <citation type="submission" date="2019-02" db="EMBL/GenBank/DDBJ databases">
        <title>Genomic data mining of an Antarctic deep-sea actinobacterium, Janibacterlimosus P3-3-X1.</title>
        <authorList>
            <person name="Liao L."/>
            <person name="Chen B."/>
        </authorList>
    </citation>
    <scope>NUCLEOTIDE SEQUENCE [LARGE SCALE GENOMIC DNA]</scope>
    <source>
        <strain evidence="2 3">P3-3-X1</strain>
    </source>
</reference>
<keyword evidence="3" id="KW-1185">Reference proteome</keyword>
<dbReference type="SUPFAM" id="SSF52540">
    <property type="entry name" value="P-loop containing nucleoside triphosphate hydrolases"/>
    <property type="match status" value="1"/>
</dbReference>
<organism evidence="2 3">
    <name type="scientific">Janibacter limosus</name>
    <dbReference type="NCBI Taxonomy" id="53458"/>
    <lineage>
        <taxon>Bacteria</taxon>
        <taxon>Bacillati</taxon>
        <taxon>Actinomycetota</taxon>
        <taxon>Actinomycetes</taxon>
        <taxon>Micrococcales</taxon>
        <taxon>Intrasporangiaceae</taxon>
        <taxon>Janibacter</taxon>
    </lineage>
</organism>
<dbReference type="EMBL" id="CP036164">
    <property type="protein sequence ID" value="QBF46396.1"/>
    <property type="molecule type" value="Genomic_DNA"/>
</dbReference>
<protein>
    <submittedName>
        <fullName evidence="2">DUF1611 domain-containing protein</fullName>
    </submittedName>
</protein>
<proteinExistence type="predicted"/>
<feature type="compositionally biased region" description="Polar residues" evidence="1">
    <location>
        <begin position="21"/>
        <end position="32"/>
    </location>
</feature>
<accession>A0A4P6MU48</accession>
<evidence type="ECO:0000313" key="2">
    <source>
        <dbReference type="EMBL" id="QBF46396.1"/>
    </source>
</evidence>
<dbReference type="AlphaFoldDB" id="A0A4P6MU48"/>
<sequence length="412" mass="43131">MAAGPPLDRTETAPAAHPQEPTMTTTHFIPSETTDEQPSAPAEQPTAAMRPGHHTEPIDPVRLRRVLKAYTTRFVAAAIESAGDGYHLELGSDVVPRAGDVVLARVVEIGKHTRLESPVSRRQLLFPGREILVAYGDRYAPDQFLAHVPSSLAPTDLVAGGGLASEVIEMHASIDGATRIEPLGLLADRHGRVTLDRFAPLGSTATLAAPRSEGRPPVIAVFGSSMNSGKSTVLGSIVNGLVGAGLQVAAGKSTGTGAGNDPHHFRDAGASTVLDFTDFGHATTYRLGDQRIREIFVDMVDELAATGPDVVVIEVADGVYQEETRRLLEDPAFHERVDRVVFASQDALGAVAGMQVLDAAGVTTAAVSGVVTSSPLATSEAGQVLSVPVIGTFDLREPHTALSLLPSGHLAS</sequence>
<dbReference type="OrthoDB" id="145933at2"/>
<evidence type="ECO:0000313" key="3">
    <source>
        <dbReference type="Proteomes" id="UP000290408"/>
    </source>
</evidence>